<proteinExistence type="inferred from homology"/>
<evidence type="ECO:0000313" key="3">
    <source>
        <dbReference type="EMBL" id="TRX94214.1"/>
    </source>
</evidence>
<sequence>MLVLTRKSGLTPDQFRDYYIGSHLPMLRQLIGSHFPVRHIQRYIQRTDGPRSHDNTFRNRSTPATVLLGNQSDFDYDAIVTLEFEDEAAYQAHYDFVRQRDIKTRITEDERRFLDRLQTRTVVLGEIIEMTAQSTRSTPHSNLTYY</sequence>
<keyword evidence="4" id="KW-1185">Reference proteome</keyword>
<dbReference type="Proteomes" id="UP000319160">
    <property type="component" value="Unassembled WGS sequence"/>
</dbReference>
<evidence type="ECO:0000256" key="1">
    <source>
        <dbReference type="ARBA" id="ARBA00005986"/>
    </source>
</evidence>
<evidence type="ECO:0000259" key="2">
    <source>
        <dbReference type="Pfam" id="PF07110"/>
    </source>
</evidence>
<comment type="similarity">
    <text evidence="1">Belongs to the tpcK family.</text>
</comment>
<dbReference type="GO" id="GO:0016491">
    <property type="term" value="F:oxidoreductase activity"/>
    <property type="evidence" value="ECO:0007669"/>
    <property type="project" value="InterPro"/>
</dbReference>
<dbReference type="InterPro" id="IPR011008">
    <property type="entry name" value="Dimeric_a/b-barrel"/>
</dbReference>
<gene>
    <name evidence="3" type="ORF">FHL15_004982</name>
</gene>
<dbReference type="SUPFAM" id="SSF54909">
    <property type="entry name" value="Dimeric alpha+beta barrel"/>
    <property type="match status" value="1"/>
</dbReference>
<dbReference type="OrthoDB" id="2519291at2759"/>
<name>A0A553I1Y4_9PEZI</name>
<dbReference type="AlphaFoldDB" id="A0A553I1Y4"/>
<accession>A0A553I1Y4</accession>
<feature type="domain" description="EthD" evidence="2">
    <location>
        <begin position="7"/>
        <end position="116"/>
    </location>
</feature>
<protein>
    <recommendedName>
        <fullName evidence="2">EthD domain-containing protein</fullName>
    </recommendedName>
</protein>
<organism evidence="3 4">
    <name type="scientific">Xylaria flabelliformis</name>
    <dbReference type="NCBI Taxonomy" id="2512241"/>
    <lineage>
        <taxon>Eukaryota</taxon>
        <taxon>Fungi</taxon>
        <taxon>Dikarya</taxon>
        <taxon>Ascomycota</taxon>
        <taxon>Pezizomycotina</taxon>
        <taxon>Sordariomycetes</taxon>
        <taxon>Xylariomycetidae</taxon>
        <taxon>Xylariales</taxon>
        <taxon>Xylariaceae</taxon>
        <taxon>Xylaria</taxon>
    </lineage>
</organism>
<dbReference type="Gene3D" id="3.30.70.100">
    <property type="match status" value="1"/>
</dbReference>
<dbReference type="InterPro" id="IPR009799">
    <property type="entry name" value="EthD_dom"/>
</dbReference>
<dbReference type="STRING" id="2512241.A0A553I1Y4"/>
<dbReference type="EMBL" id="VFLP01000024">
    <property type="protein sequence ID" value="TRX94214.1"/>
    <property type="molecule type" value="Genomic_DNA"/>
</dbReference>
<dbReference type="Pfam" id="PF07110">
    <property type="entry name" value="EthD"/>
    <property type="match status" value="1"/>
</dbReference>
<evidence type="ECO:0000313" key="4">
    <source>
        <dbReference type="Proteomes" id="UP000319160"/>
    </source>
</evidence>
<comment type="caution">
    <text evidence="3">The sequence shown here is derived from an EMBL/GenBank/DDBJ whole genome shotgun (WGS) entry which is preliminary data.</text>
</comment>
<reference evidence="4" key="1">
    <citation type="submission" date="2019-06" db="EMBL/GenBank/DDBJ databases">
        <title>Draft genome sequence of the griseofulvin-producing fungus Xylaria cubensis strain G536.</title>
        <authorList>
            <person name="Mead M.E."/>
            <person name="Raja H.A."/>
            <person name="Steenwyk J.L."/>
            <person name="Knowles S.L."/>
            <person name="Oberlies N.H."/>
            <person name="Rokas A."/>
        </authorList>
    </citation>
    <scope>NUCLEOTIDE SEQUENCE [LARGE SCALE GENOMIC DNA]</scope>
    <source>
        <strain evidence="4">G536</strain>
    </source>
</reference>